<sequence length="102" mass="10625">MRHILLSTVLTLSVVALSAASVPAAAQETPRSTGMSCSAVSALVQQRGQVVFDTGGGDLRRVVNNPSLCSAQDGGAPVWIPSQDQSQCLAGYRCEEREGHGN</sequence>
<evidence type="ECO:0000313" key="3">
    <source>
        <dbReference type="Proteomes" id="UP001202867"/>
    </source>
</evidence>
<proteinExistence type="predicted"/>
<evidence type="ECO:0000313" key="2">
    <source>
        <dbReference type="EMBL" id="MCK0207333.1"/>
    </source>
</evidence>
<protein>
    <submittedName>
        <fullName evidence="2">Uncharacterized protein</fullName>
    </submittedName>
</protein>
<keyword evidence="1" id="KW-0732">Signal</keyword>
<evidence type="ECO:0000256" key="1">
    <source>
        <dbReference type="SAM" id="SignalP"/>
    </source>
</evidence>
<reference evidence="3" key="1">
    <citation type="submission" date="2023-07" db="EMBL/GenBank/DDBJ databases">
        <title>Ancylobacter moscoviensis sp. nov., facultatively methylotrophic bacteria from activated sludge and the reclassification of Starkeya novella (Starkey 1934) Kelly et al. 2000 as Ancylobacter novellus comb. nov., Starkeya koreensis Im et al. 2006 as Ancylobacter koreensis comb.nov., Angulomicrobium tetraedrale Vasil'eva et al. 1986 as Ancylobacter tetraedralis comb. nov., Angulomicrobium amanitiforme Fritz et al. 2004 as Ancylobacter amanitiformis comb. nov. and Methylorhabdus multivorans Doronina et al. 1996 as Ancylobacter multivorans comb. nov. and emended description of the genus Ancylobacter.</title>
        <authorList>
            <person name="Doronina N."/>
            <person name="Chemodurova A."/>
            <person name="Grouzdev D."/>
            <person name="Koziaeva V."/>
            <person name="Shi W."/>
            <person name="Wu L."/>
            <person name="Kaparullina E."/>
        </authorList>
    </citation>
    <scope>NUCLEOTIDE SEQUENCE [LARGE SCALE GENOMIC DNA]</scope>
    <source>
        <strain evidence="3">Jip08</strain>
    </source>
</reference>
<keyword evidence="3" id="KW-1185">Reference proteome</keyword>
<comment type="caution">
    <text evidence="2">The sequence shown here is derived from an EMBL/GenBank/DDBJ whole genome shotgun (WGS) entry which is preliminary data.</text>
</comment>
<feature type="signal peptide" evidence="1">
    <location>
        <begin position="1"/>
        <end position="26"/>
    </location>
</feature>
<dbReference type="Proteomes" id="UP001202867">
    <property type="component" value="Unassembled WGS sequence"/>
</dbReference>
<organism evidence="2 3">
    <name type="scientific">Ancylobacter koreensis</name>
    <dbReference type="NCBI Taxonomy" id="266121"/>
    <lineage>
        <taxon>Bacteria</taxon>
        <taxon>Pseudomonadati</taxon>
        <taxon>Pseudomonadota</taxon>
        <taxon>Alphaproteobacteria</taxon>
        <taxon>Hyphomicrobiales</taxon>
        <taxon>Xanthobacteraceae</taxon>
        <taxon>Ancylobacter</taxon>
    </lineage>
</organism>
<name>A0ABT0DJ91_9HYPH</name>
<accession>A0ABT0DJ91</accession>
<gene>
    <name evidence="2" type="ORF">MWN33_04715</name>
</gene>
<dbReference type="EMBL" id="JALKCG010000001">
    <property type="protein sequence ID" value="MCK0207333.1"/>
    <property type="molecule type" value="Genomic_DNA"/>
</dbReference>
<feature type="chain" id="PRO_5047410462" evidence="1">
    <location>
        <begin position="27"/>
        <end position="102"/>
    </location>
</feature>
<dbReference type="RefSeq" id="WP_247199219.1">
    <property type="nucleotide sequence ID" value="NZ_JALKCG010000001.1"/>
</dbReference>